<comment type="function">
    <text evidence="1">Component of the ubiquinol-cytochrome c reductase complex (complex III or cytochrome b-c1 complex), which is a respiratory chain that generates an electrochemical potential coupled to ATP synthesis.</text>
</comment>
<protein>
    <recommendedName>
        <fullName evidence="5 19">Ubiquinol-cytochrome c reductase iron-sulfur subunit</fullName>
        <ecNumber evidence="4 19">7.1.1.8</ecNumber>
    </recommendedName>
</protein>
<comment type="miscellaneous">
    <text evidence="19">The Rieske protein is a high potential 2Fe-2S protein.</text>
</comment>
<dbReference type="AlphaFoldDB" id="A0AAP9JIC8"/>
<dbReference type="Pfam" id="PF00355">
    <property type="entry name" value="Rieske"/>
    <property type="match status" value="1"/>
</dbReference>
<evidence type="ECO:0000313" key="24">
    <source>
        <dbReference type="Proteomes" id="UP000323560"/>
    </source>
</evidence>
<evidence type="ECO:0000256" key="21">
    <source>
        <dbReference type="SAM" id="MobiDB-lite"/>
    </source>
</evidence>
<evidence type="ECO:0000256" key="20">
    <source>
        <dbReference type="RuleBase" id="RU004497"/>
    </source>
</evidence>
<reference evidence="23 24" key="1">
    <citation type="submission" date="2019-08" db="EMBL/GenBank/DDBJ databases">
        <title>Gluconobacter frateurii HD924 genome.</title>
        <authorList>
            <person name="Liu Y."/>
            <person name="Zhang P."/>
        </authorList>
    </citation>
    <scope>NUCLEOTIDE SEQUENCE [LARGE SCALE GENOMIC DNA]</scope>
    <source>
        <strain evidence="23 24">HD924</strain>
    </source>
</reference>
<evidence type="ECO:0000313" key="23">
    <source>
        <dbReference type="EMBL" id="QEH97143.1"/>
    </source>
</evidence>
<dbReference type="PANTHER" id="PTHR10134">
    <property type="entry name" value="CYTOCHROME B-C1 COMPLEX SUBUNIT RIESKE, MITOCHONDRIAL"/>
    <property type="match status" value="1"/>
</dbReference>
<dbReference type="EC" id="7.1.1.8" evidence="4 19"/>
<comment type="catalytic activity">
    <reaction evidence="18 19">
        <text>a quinol + 2 Fe(III)-[cytochrome c](out) = a quinone + 2 Fe(II)-[cytochrome c](out) + 2 H(+)(out)</text>
        <dbReference type="Rhea" id="RHEA:11484"/>
        <dbReference type="Rhea" id="RHEA-COMP:10350"/>
        <dbReference type="Rhea" id="RHEA-COMP:14399"/>
        <dbReference type="ChEBI" id="CHEBI:15378"/>
        <dbReference type="ChEBI" id="CHEBI:24646"/>
        <dbReference type="ChEBI" id="CHEBI:29033"/>
        <dbReference type="ChEBI" id="CHEBI:29034"/>
        <dbReference type="ChEBI" id="CHEBI:132124"/>
        <dbReference type="EC" id="7.1.1.8"/>
    </reaction>
</comment>
<evidence type="ECO:0000259" key="22">
    <source>
        <dbReference type="PROSITE" id="PS51296"/>
    </source>
</evidence>
<dbReference type="GO" id="GO:0051537">
    <property type="term" value="F:2 iron, 2 sulfur cluster binding"/>
    <property type="evidence" value="ECO:0007669"/>
    <property type="project" value="UniProtKB-KW"/>
</dbReference>
<evidence type="ECO:0000256" key="19">
    <source>
        <dbReference type="RuleBase" id="RU004494"/>
    </source>
</evidence>
<dbReference type="CDD" id="cd03470">
    <property type="entry name" value="Rieske_cytochrome_bc1"/>
    <property type="match status" value="1"/>
</dbReference>
<proteinExistence type="predicted"/>
<dbReference type="InterPro" id="IPR006317">
    <property type="entry name" value="Ubiquinol_cyt_c_Rdtase_Fe-S-su"/>
</dbReference>
<keyword evidence="12 19" id="KW-0249">Electron transport</keyword>
<dbReference type="GO" id="GO:0008121">
    <property type="term" value="F:quinol-cytochrome-c reductase activity"/>
    <property type="evidence" value="ECO:0007669"/>
    <property type="project" value="UniProtKB-EC"/>
</dbReference>
<evidence type="ECO:0000256" key="15">
    <source>
        <dbReference type="ARBA" id="ARBA00023014"/>
    </source>
</evidence>
<comment type="cofactor">
    <cofactor evidence="19">
        <name>[2Fe-2S] cluster</name>
        <dbReference type="ChEBI" id="CHEBI:190135"/>
    </cofactor>
    <text evidence="19">Binds 1 [2Fe-2S] cluster per subunit.</text>
</comment>
<evidence type="ECO:0000256" key="16">
    <source>
        <dbReference type="ARBA" id="ARBA00023136"/>
    </source>
</evidence>
<evidence type="ECO:0000256" key="13">
    <source>
        <dbReference type="ARBA" id="ARBA00022989"/>
    </source>
</evidence>
<evidence type="ECO:0000256" key="12">
    <source>
        <dbReference type="ARBA" id="ARBA00022982"/>
    </source>
</evidence>
<evidence type="ECO:0000256" key="7">
    <source>
        <dbReference type="ARBA" id="ARBA00022475"/>
    </source>
</evidence>
<evidence type="ECO:0000256" key="6">
    <source>
        <dbReference type="ARBA" id="ARBA00022448"/>
    </source>
</evidence>
<feature type="domain" description="Rieske" evidence="22">
    <location>
        <begin position="100"/>
        <end position="200"/>
    </location>
</feature>
<keyword evidence="16" id="KW-0472">Membrane</keyword>
<dbReference type="InterPro" id="IPR019470">
    <property type="entry name" value="Ubiq_cytC_Rdtase_Fe-S_su_TAT"/>
</dbReference>
<dbReference type="InterPro" id="IPR017941">
    <property type="entry name" value="Rieske_2Fe-2S"/>
</dbReference>
<evidence type="ECO:0000256" key="10">
    <source>
        <dbReference type="ARBA" id="ARBA00022723"/>
    </source>
</evidence>
<organism evidence="23 24">
    <name type="scientific">Gluconobacter thailandicus</name>
    <dbReference type="NCBI Taxonomy" id="257438"/>
    <lineage>
        <taxon>Bacteria</taxon>
        <taxon>Pseudomonadati</taxon>
        <taxon>Pseudomonadota</taxon>
        <taxon>Alphaproteobacteria</taxon>
        <taxon>Acetobacterales</taxon>
        <taxon>Acetobacteraceae</taxon>
        <taxon>Gluconobacter</taxon>
    </lineage>
</organism>
<evidence type="ECO:0000256" key="2">
    <source>
        <dbReference type="ARBA" id="ARBA00004162"/>
    </source>
</evidence>
<feature type="compositionally biased region" description="Polar residues" evidence="21">
    <location>
        <begin position="1"/>
        <end position="15"/>
    </location>
</feature>
<comment type="subcellular location">
    <subcellularLocation>
        <location evidence="2">Cell membrane</location>
        <topology evidence="2">Single-pass membrane protein</topology>
    </subcellularLocation>
</comment>
<dbReference type="Gene3D" id="2.102.10.10">
    <property type="entry name" value="Rieske [2Fe-2S] iron-sulphur domain"/>
    <property type="match status" value="1"/>
</dbReference>
<dbReference type="InterPro" id="IPR036922">
    <property type="entry name" value="Rieske_2Fe-2S_sf"/>
</dbReference>
<dbReference type="Pfam" id="PF10399">
    <property type="entry name" value="UCR_Fe-S_N"/>
    <property type="match status" value="1"/>
</dbReference>
<keyword evidence="17" id="KW-1015">Disulfide bond</keyword>
<evidence type="ECO:0000256" key="14">
    <source>
        <dbReference type="ARBA" id="ARBA00023004"/>
    </source>
</evidence>
<keyword evidence="14" id="KW-0408">Iron</keyword>
<gene>
    <name evidence="23" type="primary">petA</name>
    <name evidence="23" type="ORF">FXF46_13475</name>
</gene>
<name>A0AAP9JIC8_GLUTH</name>
<keyword evidence="9" id="KW-0001">2Fe-2S</keyword>
<keyword evidence="10" id="KW-0479">Metal-binding</keyword>
<evidence type="ECO:0000256" key="11">
    <source>
        <dbReference type="ARBA" id="ARBA00022967"/>
    </source>
</evidence>
<dbReference type="PROSITE" id="PS51296">
    <property type="entry name" value="RIESKE"/>
    <property type="match status" value="1"/>
</dbReference>
<dbReference type="PRINTS" id="PR00162">
    <property type="entry name" value="RIESKE"/>
</dbReference>
<dbReference type="GO" id="GO:0005886">
    <property type="term" value="C:plasma membrane"/>
    <property type="evidence" value="ECO:0007669"/>
    <property type="project" value="UniProtKB-SubCell"/>
</dbReference>
<keyword evidence="11" id="KW-1278">Translocase</keyword>
<accession>A0AAP9JIC8</accession>
<evidence type="ECO:0000256" key="3">
    <source>
        <dbReference type="ARBA" id="ARBA00011649"/>
    </source>
</evidence>
<dbReference type="SUPFAM" id="SSF50022">
    <property type="entry name" value="ISP domain"/>
    <property type="match status" value="1"/>
</dbReference>
<feature type="region of interest" description="Disordered" evidence="21">
    <location>
        <begin position="1"/>
        <end position="23"/>
    </location>
</feature>
<evidence type="ECO:0000256" key="9">
    <source>
        <dbReference type="ARBA" id="ARBA00022714"/>
    </source>
</evidence>
<sequence>MTQDDASLISDPTSSRQEEGPRRRDVLATVTVAMGCAGACAVAYPFLDSLNGTRATHVGESDILDVDLSTLKAGQQIVVTWRGWPVFVQRRTPEMLKTLQDPAILQKLRDPESRILQQPKDATNWHRSVSPDIGVMIGICTHLGCVPTFDAPTQAEPAGKYLCPCHGSQFDSAGRAYRNAPAPYNLPVPPVTIISDTHLRIGESKGDPDFDIANIQQI</sequence>
<dbReference type="InterPro" id="IPR014349">
    <property type="entry name" value="Rieske_Fe-S_prot"/>
</dbReference>
<evidence type="ECO:0000256" key="4">
    <source>
        <dbReference type="ARBA" id="ARBA00012951"/>
    </source>
</evidence>
<dbReference type="Gene3D" id="1.20.5.510">
    <property type="entry name" value="Single helix bin"/>
    <property type="match status" value="1"/>
</dbReference>
<dbReference type="EMBL" id="CP043043">
    <property type="protein sequence ID" value="QEH97143.1"/>
    <property type="molecule type" value="Genomic_DNA"/>
</dbReference>
<keyword evidence="7" id="KW-1003">Cell membrane</keyword>
<keyword evidence="6 19" id="KW-0813">Transport</keyword>
<evidence type="ECO:0000256" key="18">
    <source>
        <dbReference type="ARBA" id="ARBA00029351"/>
    </source>
</evidence>
<dbReference type="InterPro" id="IPR005805">
    <property type="entry name" value="Rieske_Fe-S_prot_C"/>
</dbReference>
<dbReference type="Proteomes" id="UP000323560">
    <property type="component" value="Chromosome"/>
</dbReference>
<evidence type="ECO:0000256" key="17">
    <source>
        <dbReference type="ARBA" id="ARBA00023157"/>
    </source>
</evidence>
<dbReference type="RefSeq" id="WP_148620839.1">
    <property type="nucleotide sequence ID" value="NZ_CP043043.1"/>
</dbReference>
<keyword evidence="8" id="KW-0812">Transmembrane</keyword>
<dbReference type="NCBIfam" id="TIGR01416">
    <property type="entry name" value="Rieske_proteo"/>
    <property type="match status" value="1"/>
</dbReference>
<evidence type="ECO:0000256" key="1">
    <source>
        <dbReference type="ARBA" id="ARBA00002444"/>
    </source>
</evidence>
<dbReference type="GO" id="GO:0046872">
    <property type="term" value="F:metal ion binding"/>
    <property type="evidence" value="ECO:0007669"/>
    <property type="project" value="UniProtKB-KW"/>
</dbReference>
<evidence type="ECO:0000256" key="5">
    <source>
        <dbReference type="ARBA" id="ARBA00019816"/>
    </source>
</evidence>
<keyword evidence="15" id="KW-0411">Iron-sulfur</keyword>
<evidence type="ECO:0000256" key="8">
    <source>
        <dbReference type="ARBA" id="ARBA00022692"/>
    </source>
</evidence>
<keyword evidence="13" id="KW-1133">Transmembrane helix</keyword>
<dbReference type="KEGG" id="gti:FXF46_13475"/>
<comment type="subunit">
    <text evidence="3 20">The main subunits of complex b-c1 are: cytochrome b, cytochrome c1 and the Rieske protein.</text>
</comment>